<dbReference type="EMBL" id="JAENRR010000006">
    <property type="protein sequence ID" value="MBK3516437.1"/>
    <property type="molecule type" value="Genomic_DNA"/>
</dbReference>
<gene>
    <name evidence="3" type="ORF">JIV24_03725</name>
</gene>
<dbReference type="InterPro" id="IPR038765">
    <property type="entry name" value="Papain-like_cys_pep_sf"/>
</dbReference>
<dbReference type="Gene3D" id="2.60.120.1130">
    <property type="match status" value="1"/>
</dbReference>
<protein>
    <submittedName>
        <fullName evidence="3">DUF3857 domain-containing protein</fullName>
    </submittedName>
</protein>
<reference evidence="3 4" key="1">
    <citation type="submission" date="2021-01" db="EMBL/GenBank/DDBJ databases">
        <title>Carboxyliciviraga sp.nov., isolated from coastal sediments.</title>
        <authorList>
            <person name="Lu D."/>
            <person name="Zhang T."/>
        </authorList>
    </citation>
    <scope>NUCLEOTIDE SEQUENCE [LARGE SCALE GENOMIC DNA]</scope>
    <source>
        <strain evidence="3 4">N1Y132</strain>
    </source>
</reference>
<evidence type="ECO:0000313" key="4">
    <source>
        <dbReference type="Proteomes" id="UP000605676"/>
    </source>
</evidence>
<evidence type="ECO:0000313" key="3">
    <source>
        <dbReference type="EMBL" id="MBK3516437.1"/>
    </source>
</evidence>
<name>A0ABS1HFJ5_9BACT</name>
<evidence type="ECO:0000259" key="1">
    <source>
        <dbReference type="Pfam" id="PF01841"/>
    </source>
</evidence>
<dbReference type="SUPFAM" id="SSF54001">
    <property type="entry name" value="Cysteine proteinases"/>
    <property type="match status" value="1"/>
</dbReference>
<keyword evidence="4" id="KW-1185">Reference proteome</keyword>
<dbReference type="Pfam" id="PF12969">
    <property type="entry name" value="DUF3857"/>
    <property type="match status" value="1"/>
</dbReference>
<dbReference type="Gene3D" id="3.10.620.30">
    <property type="match status" value="1"/>
</dbReference>
<organism evidence="3 4">
    <name type="scientific">Carboxylicivirga marina</name>
    <dbReference type="NCBI Taxonomy" id="2800988"/>
    <lineage>
        <taxon>Bacteria</taxon>
        <taxon>Pseudomonadati</taxon>
        <taxon>Bacteroidota</taxon>
        <taxon>Bacteroidia</taxon>
        <taxon>Marinilabiliales</taxon>
        <taxon>Marinilabiliaceae</taxon>
        <taxon>Carboxylicivirga</taxon>
    </lineage>
</organism>
<feature type="domain" description="Transglutaminase-like" evidence="1">
    <location>
        <begin position="244"/>
        <end position="324"/>
    </location>
</feature>
<sequence>MTVTAYTQLPDCQINDYRTYVKFNGNKLVERTEISLQINSAKGTDYAEIEIPYTKGNSIKELEAGIYDLLGNEIRSLKRKDITHANAFSYDQFHSDDMVLSFELIHNRYPYVLKYSYQEEVNDFLYLAYWVPRRYEKVPVKSASLELELPKGIDAQVYEQGVDSANVQHFSDKDVYKWEVEDASYVERERFGPQYRELQNKVVIIPEHFCYGLDGSSHSWKSFGEWLSRLKAYQGNLSETEKTKVRQLTSNCKSELEKIDVLYKYMQDNTRYINVSLDIGGLQPESAQSVCTNKYGDCKALSNYMQSMLNEVGIPSIYTAVFAGRNPVKVKEAYPSQQFNHVILCVPMANDTIWLECTDNTSPFNHLGTFTQNRKVLLIDDENSKLAITPALKIDDVLNEYNTHVNVAKDGEVTMYSTARLQGYYFDYLKGLDDGLAEREKLDYLEELEMFEQADIQDYEINRLHRDSSYLNLSVDAKLNGIIEPIGSRVLLKPLRPFYIKLDKPEKRTQELRFNYPYNVKDSIAIELPRNIKNVSGIKSIHIESDYGSYKRVISTEENKLSIYRHIIINAGSYQMDDYEKVYQFIKSCSNAELQKGMITYQ</sequence>
<proteinExistence type="predicted"/>
<feature type="domain" description="DUF3857" evidence="2">
    <location>
        <begin position="30"/>
        <end position="183"/>
    </location>
</feature>
<dbReference type="InterPro" id="IPR002931">
    <property type="entry name" value="Transglutaminase-like"/>
</dbReference>
<dbReference type="RefSeq" id="WP_200463668.1">
    <property type="nucleotide sequence ID" value="NZ_JAENRR010000006.1"/>
</dbReference>
<accession>A0ABS1HFJ5</accession>
<dbReference type="Proteomes" id="UP000605676">
    <property type="component" value="Unassembled WGS sequence"/>
</dbReference>
<comment type="caution">
    <text evidence="3">The sequence shown here is derived from an EMBL/GenBank/DDBJ whole genome shotgun (WGS) entry which is preliminary data.</text>
</comment>
<dbReference type="Pfam" id="PF01841">
    <property type="entry name" value="Transglut_core"/>
    <property type="match status" value="1"/>
</dbReference>
<dbReference type="InterPro" id="IPR024618">
    <property type="entry name" value="DUF3857"/>
</dbReference>
<evidence type="ECO:0000259" key="2">
    <source>
        <dbReference type="Pfam" id="PF12969"/>
    </source>
</evidence>
<dbReference type="Gene3D" id="2.60.40.3140">
    <property type="match status" value="1"/>
</dbReference>